<keyword evidence="3 5" id="KW-0540">Nuclease</keyword>
<dbReference type="GO" id="GO:0000967">
    <property type="term" value="P:rRNA 5'-end processing"/>
    <property type="evidence" value="ECO:0007669"/>
    <property type="project" value="UniProtKB-UniRule"/>
</dbReference>
<evidence type="ECO:0000313" key="7">
    <source>
        <dbReference type="EMBL" id="MBA2132082.1"/>
    </source>
</evidence>
<keyword evidence="8" id="KW-1185">Reference proteome</keyword>
<reference evidence="7" key="1">
    <citation type="submission" date="2020-06" db="EMBL/GenBank/DDBJ databases">
        <title>Novel chitinolytic bacterium.</title>
        <authorList>
            <person name="Ungkulpasvich U."/>
            <person name="Kosugi A."/>
            <person name="Uke A."/>
        </authorList>
    </citation>
    <scope>NUCLEOTIDE SEQUENCE</scope>
    <source>
        <strain evidence="7">UUS1-1</strain>
    </source>
</reference>
<dbReference type="InterPro" id="IPR037027">
    <property type="entry name" value="YqgF/RNaseH-like_dom_sf"/>
</dbReference>
<dbReference type="GO" id="GO:0005829">
    <property type="term" value="C:cytosol"/>
    <property type="evidence" value="ECO:0007669"/>
    <property type="project" value="TreeGrafter"/>
</dbReference>
<keyword evidence="1 5" id="KW-0963">Cytoplasm</keyword>
<dbReference type="Proteomes" id="UP000657177">
    <property type="component" value="Unassembled WGS sequence"/>
</dbReference>
<dbReference type="EC" id="3.1.-.-" evidence="5"/>
<comment type="similarity">
    <text evidence="5">Belongs to the YqgF HJR family.</text>
</comment>
<dbReference type="PANTHER" id="PTHR33317">
    <property type="entry name" value="POLYNUCLEOTIDYL TRANSFERASE, RIBONUCLEASE H-LIKE SUPERFAMILY PROTEIN"/>
    <property type="match status" value="1"/>
</dbReference>
<comment type="function">
    <text evidence="5">Could be a nuclease involved in processing of the 5'-end of pre-16S rRNA.</text>
</comment>
<comment type="subcellular location">
    <subcellularLocation>
        <location evidence="5">Cytoplasm</location>
    </subcellularLocation>
</comment>
<dbReference type="InterPro" id="IPR012337">
    <property type="entry name" value="RNaseH-like_sf"/>
</dbReference>
<keyword evidence="4 5" id="KW-0378">Hydrolase</keyword>
<dbReference type="RefSeq" id="WP_181338516.1">
    <property type="nucleotide sequence ID" value="NZ_JAAKDE010000001.1"/>
</dbReference>
<keyword evidence="2 5" id="KW-0690">Ribosome biogenesis</keyword>
<proteinExistence type="inferred from homology"/>
<dbReference type="SUPFAM" id="SSF53098">
    <property type="entry name" value="Ribonuclease H-like"/>
    <property type="match status" value="1"/>
</dbReference>
<dbReference type="PANTHER" id="PTHR33317:SF4">
    <property type="entry name" value="POLYNUCLEOTIDYL TRANSFERASE, RIBONUCLEASE H-LIKE SUPERFAMILY PROTEIN"/>
    <property type="match status" value="1"/>
</dbReference>
<dbReference type="CDD" id="cd16964">
    <property type="entry name" value="YqgF"/>
    <property type="match status" value="1"/>
</dbReference>
<sequence>MEERQRIMALDVGEKRIGVALSDPLGLTAQGLEVYQRQTLAQDLAYLTALFQKHQCSGLLIGLPRHMNGEMGPEAEKIMEFGTRLGRDCGVKPVFWDERLTTVQAERALLEGNVRRRRRRQVIDQLAAVLLLENYLQASASRKDEN</sequence>
<dbReference type="AlphaFoldDB" id="A0A8J6I0H5"/>
<evidence type="ECO:0000256" key="3">
    <source>
        <dbReference type="ARBA" id="ARBA00022722"/>
    </source>
</evidence>
<dbReference type="NCBIfam" id="TIGR00250">
    <property type="entry name" value="RNAse_H_YqgF"/>
    <property type="match status" value="1"/>
</dbReference>
<dbReference type="GO" id="GO:0004518">
    <property type="term" value="F:nuclease activity"/>
    <property type="evidence" value="ECO:0007669"/>
    <property type="project" value="UniProtKB-KW"/>
</dbReference>
<organism evidence="7 8">
    <name type="scientific">Capillibacterium thermochitinicola</name>
    <dbReference type="NCBI Taxonomy" id="2699427"/>
    <lineage>
        <taxon>Bacteria</taxon>
        <taxon>Bacillati</taxon>
        <taxon>Bacillota</taxon>
        <taxon>Capillibacterium</taxon>
    </lineage>
</organism>
<accession>A0A8J6I0H5</accession>
<evidence type="ECO:0000256" key="1">
    <source>
        <dbReference type="ARBA" id="ARBA00022490"/>
    </source>
</evidence>
<evidence type="ECO:0000313" key="8">
    <source>
        <dbReference type="Proteomes" id="UP000657177"/>
    </source>
</evidence>
<evidence type="ECO:0000256" key="5">
    <source>
        <dbReference type="HAMAP-Rule" id="MF_00651"/>
    </source>
</evidence>
<comment type="caution">
    <text evidence="7">The sequence shown here is derived from an EMBL/GenBank/DDBJ whole genome shotgun (WGS) entry which is preliminary data.</text>
</comment>
<dbReference type="InterPro" id="IPR006641">
    <property type="entry name" value="YqgF/RNaseH-like_dom"/>
</dbReference>
<dbReference type="Gene3D" id="3.30.420.140">
    <property type="entry name" value="YqgF/RNase H-like domain"/>
    <property type="match status" value="1"/>
</dbReference>
<dbReference type="EMBL" id="JAAKDE010000001">
    <property type="protein sequence ID" value="MBA2132082.1"/>
    <property type="molecule type" value="Genomic_DNA"/>
</dbReference>
<evidence type="ECO:0000259" key="6">
    <source>
        <dbReference type="SMART" id="SM00732"/>
    </source>
</evidence>
<dbReference type="HAMAP" id="MF_00651">
    <property type="entry name" value="Nuclease_YqgF"/>
    <property type="match status" value="1"/>
</dbReference>
<dbReference type="SMART" id="SM00732">
    <property type="entry name" value="YqgFc"/>
    <property type="match status" value="1"/>
</dbReference>
<dbReference type="GO" id="GO:0016788">
    <property type="term" value="F:hydrolase activity, acting on ester bonds"/>
    <property type="evidence" value="ECO:0007669"/>
    <property type="project" value="UniProtKB-UniRule"/>
</dbReference>
<dbReference type="InterPro" id="IPR005227">
    <property type="entry name" value="YqgF"/>
</dbReference>
<evidence type="ECO:0000256" key="2">
    <source>
        <dbReference type="ARBA" id="ARBA00022517"/>
    </source>
</evidence>
<gene>
    <name evidence="7" type="primary">ruvX</name>
    <name evidence="7" type="ORF">G5B42_00715</name>
</gene>
<protein>
    <recommendedName>
        <fullName evidence="5">Putative pre-16S rRNA nuclease</fullName>
        <ecNumber evidence="5">3.1.-.-</ecNumber>
    </recommendedName>
</protein>
<feature type="domain" description="YqgF/RNase H-like" evidence="6">
    <location>
        <begin position="5"/>
        <end position="105"/>
    </location>
</feature>
<evidence type="ECO:0000256" key="4">
    <source>
        <dbReference type="ARBA" id="ARBA00022801"/>
    </source>
</evidence>
<name>A0A8J6I0H5_9FIRM</name>
<dbReference type="Pfam" id="PF03652">
    <property type="entry name" value="RuvX"/>
    <property type="match status" value="1"/>
</dbReference>